<sequence length="146" mass="16448">MLTNTRRLVIEWGDCDPAGIVFYPRYFAMFDASTAALFQRALGVTKKTMLKRYDVVGFPMVDTRATFKAPCAFGDEVRIESTVTEFRRASFDVHHRLLRDDGAVVAVEGFETRVWVGRHPDKPDGIKALPIPEDLIARFRDPSGAP</sequence>
<evidence type="ECO:0000313" key="1">
    <source>
        <dbReference type="EMBL" id="CAA9278129.1"/>
    </source>
</evidence>
<gene>
    <name evidence="1" type="ORF">AVDCRST_MAG08-3606</name>
</gene>
<dbReference type="AlphaFoldDB" id="A0A6J4JG92"/>
<protein>
    <submittedName>
        <fullName evidence="1">4-hydroxybenzoyl-CoA thioesterase family active site</fullName>
    </submittedName>
</protein>
<dbReference type="InterPro" id="IPR029069">
    <property type="entry name" value="HotDog_dom_sf"/>
</dbReference>
<organism evidence="1">
    <name type="scientific">uncultured Acetobacteraceae bacterium</name>
    <dbReference type="NCBI Taxonomy" id="169975"/>
    <lineage>
        <taxon>Bacteria</taxon>
        <taxon>Pseudomonadati</taxon>
        <taxon>Pseudomonadota</taxon>
        <taxon>Alphaproteobacteria</taxon>
        <taxon>Acetobacterales</taxon>
        <taxon>Acetobacteraceae</taxon>
        <taxon>environmental samples</taxon>
    </lineage>
</organism>
<dbReference type="Gene3D" id="3.10.129.10">
    <property type="entry name" value="Hotdog Thioesterase"/>
    <property type="match status" value="1"/>
</dbReference>
<dbReference type="EMBL" id="CADCTG010000271">
    <property type="protein sequence ID" value="CAA9278129.1"/>
    <property type="molecule type" value="Genomic_DNA"/>
</dbReference>
<dbReference type="Pfam" id="PF13279">
    <property type="entry name" value="4HBT_2"/>
    <property type="match status" value="1"/>
</dbReference>
<dbReference type="CDD" id="cd00586">
    <property type="entry name" value="4HBT"/>
    <property type="match status" value="1"/>
</dbReference>
<reference evidence="1" key="1">
    <citation type="submission" date="2020-02" db="EMBL/GenBank/DDBJ databases">
        <authorList>
            <person name="Meier V. D."/>
        </authorList>
    </citation>
    <scope>NUCLEOTIDE SEQUENCE</scope>
    <source>
        <strain evidence="1">AVDCRST_MAG08</strain>
    </source>
</reference>
<name>A0A6J4JG92_9PROT</name>
<dbReference type="SUPFAM" id="SSF54637">
    <property type="entry name" value="Thioesterase/thiol ester dehydrase-isomerase"/>
    <property type="match status" value="1"/>
</dbReference>
<accession>A0A6J4JG92</accession>
<proteinExistence type="predicted"/>